<dbReference type="STRING" id="77586.A0A0D9X1G8"/>
<keyword evidence="2" id="KW-1185">Reference proteome</keyword>
<reference evidence="2" key="2">
    <citation type="submission" date="2013-12" db="EMBL/GenBank/DDBJ databases">
        <authorList>
            <person name="Yu Y."/>
            <person name="Lee S."/>
            <person name="de Baynast K."/>
            <person name="Wissotski M."/>
            <person name="Liu L."/>
            <person name="Talag J."/>
            <person name="Goicoechea J."/>
            <person name="Angelova A."/>
            <person name="Jetty R."/>
            <person name="Kudrna D."/>
            <person name="Golser W."/>
            <person name="Rivera L."/>
            <person name="Zhang J."/>
            <person name="Wing R."/>
        </authorList>
    </citation>
    <scope>NUCLEOTIDE SEQUENCE</scope>
</reference>
<reference evidence="1 2" key="1">
    <citation type="submission" date="2012-08" db="EMBL/GenBank/DDBJ databases">
        <title>Oryza genome evolution.</title>
        <authorList>
            <person name="Wing R.A."/>
        </authorList>
    </citation>
    <scope>NUCLEOTIDE SEQUENCE</scope>
</reference>
<organism evidence="1 2">
    <name type="scientific">Leersia perrieri</name>
    <dbReference type="NCBI Taxonomy" id="77586"/>
    <lineage>
        <taxon>Eukaryota</taxon>
        <taxon>Viridiplantae</taxon>
        <taxon>Streptophyta</taxon>
        <taxon>Embryophyta</taxon>
        <taxon>Tracheophyta</taxon>
        <taxon>Spermatophyta</taxon>
        <taxon>Magnoliopsida</taxon>
        <taxon>Liliopsida</taxon>
        <taxon>Poales</taxon>
        <taxon>Poaceae</taxon>
        <taxon>BOP clade</taxon>
        <taxon>Oryzoideae</taxon>
        <taxon>Oryzeae</taxon>
        <taxon>Oryzinae</taxon>
        <taxon>Leersia</taxon>
    </lineage>
</organism>
<dbReference type="Gramene" id="LPERR07G19230.1">
    <property type="protein sequence ID" value="LPERR07G19230.1"/>
    <property type="gene ID" value="LPERR07G19230"/>
</dbReference>
<dbReference type="HOGENOM" id="CLU_2658054_0_0_1"/>
<evidence type="ECO:0008006" key="3">
    <source>
        <dbReference type="Google" id="ProtNLM"/>
    </source>
</evidence>
<proteinExistence type="predicted"/>
<protein>
    <recommendedName>
        <fullName evidence="3">FLZ-type domain-containing protein</fullName>
    </recommendedName>
</protein>
<name>A0A0D9X1G8_9ORYZ</name>
<dbReference type="Proteomes" id="UP000032180">
    <property type="component" value="Chromosome 7"/>
</dbReference>
<reference evidence="1" key="3">
    <citation type="submission" date="2015-04" db="UniProtKB">
        <authorList>
            <consortium name="EnsemblPlants"/>
        </authorList>
    </citation>
    <scope>IDENTIFICATION</scope>
</reference>
<dbReference type="EnsemblPlants" id="LPERR07G19230.1">
    <property type="protein sequence ID" value="LPERR07G19230.1"/>
    <property type="gene ID" value="LPERR07G19230"/>
</dbReference>
<sequence>MDMTPETQRSEKAFCKAECRRRYLVEEVLKAREEKRRAAASELRKKEEVRARKMKEECNEGNIFFICPLNPRTWNP</sequence>
<dbReference type="AlphaFoldDB" id="A0A0D9X1G8"/>
<evidence type="ECO:0000313" key="1">
    <source>
        <dbReference type="EnsemblPlants" id="LPERR07G19230.1"/>
    </source>
</evidence>
<accession>A0A0D9X1G8</accession>
<evidence type="ECO:0000313" key="2">
    <source>
        <dbReference type="Proteomes" id="UP000032180"/>
    </source>
</evidence>